<name>A0A0G0H2D7_9BACT</name>
<evidence type="ECO:0000313" key="1">
    <source>
        <dbReference type="EMBL" id="KKQ37428.1"/>
    </source>
</evidence>
<comment type="caution">
    <text evidence="1">The sequence shown here is derived from an EMBL/GenBank/DDBJ whole genome shotgun (WGS) entry which is preliminary data.</text>
</comment>
<gene>
    <name evidence="1" type="ORF">US54_C0035G0010</name>
</gene>
<dbReference type="EMBL" id="LBTJ01000035">
    <property type="protein sequence ID" value="KKQ37428.1"/>
    <property type="molecule type" value="Genomic_DNA"/>
</dbReference>
<reference evidence="1 2" key="1">
    <citation type="journal article" date="2015" name="Nature">
        <title>rRNA introns, odd ribosomes, and small enigmatic genomes across a large radiation of phyla.</title>
        <authorList>
            <person name="Brown C.T."/>
            <person name="Hug L.A."/>
            <person name="Thomas B.C."/>
            <person name="Sharon I."/>
            <person name="Castelle C.J."/>
            <person name="Singh A."/>
            <person name="Wilkins M.J."/>
            <person name="Williams K.H."/>
            <person name="Banfield J.F."/>
        </authorList>
    </citation>
    <scope>NUCLEOTIDE SEQUENCE [LARGE SCALE GENOMIC DNA]</scope>
</reference>
<accession>A0A0G0H2D7</accession>
<dbReference type="STRING" id="1618481.US54_C0035G0010"/>
<dbReference type="Proteomes" id="UP000034471">
    <property type="component" value="Unassembled WGS sequence"/>
</dbReference>
<evidence type="ECO:0000313" key="2">
    <source>
        <dbReference type="Proteomes" id="UP000034471"/>
    </source>
</evidence>
<sequence>MTKVQDIIKEKPYLAWYVKNVENLSDESTLEHVLTYGNWEDVQTFIKIKGFNETRTLFNISMKQKRANYPKNIKHYFNLYFNTHRAS</sequence>
<protein>
    <submittedName>
        <fullName evidence="1">Uncharacterized protein</fullName>
    </submittedName>
</protein>
<proteinExistence type="predicted"/>
<dbReference type="AlphaFoldDB" id="A0A0G0H2D7"/>
<organism evidence="1 2">
    <name type="scientific">Candidatus Roizmanbacteria bacterium GW2011_GWA2_37_7</name>
    <dbReference type="NCBI Taxonomy" id="1618481"/>
    <lineage>
        <taxon>Bacteria</taxon>
        <taxon>Candidatus Roizmaniibacteriota</taxon>
    </lineage>
</organism>